<comment type="caution">
    <text evidence="4">The sequence shown here is derived from an EMBL/GenBank/DDBJ whole genome shotgun (WGS) entry which is preliminary data.</text>
</comment>
<dbReference type="Pfam" id="PF07584">
    <property type="entry name" value="BatA"/>
    <property type="match status" value="1"/>
</dbReference>
<evidence type="ECO:0000313" key="4">
    <source>
        <dbReference type="EMBL" id="MBB6209001.1"/>
    </source>
</evidence>
<sequence length="911" mass="95766">MTLPGSLALLAPEALFGLLALPLLWVLLRLMPPPPKTVTFPPLRLLAGLTAPRPVAERTPLWILLLRTLIVVCGLLGLSHPVLTDRSPGQGTDSPLLLIVDSGWSAAPGWEDQRQAAGRALEQAARLNRTVLVAATAAGSPVPVPAPVPESAAQALSRVQGLSPRPWPADLRPLLAAVTSGTAPLPERLETLWISDGLRHPDQQALLEALQRKGPVRLLLPDTGPQTLLLTDLTRTADGLTAIVHRPRGTIPPAARTVILRAEDARGQTLAALPVSLEATPEQTVTLPVPPDAVSSLRSLRLTGAGGEPLGAGALLLTDDRWQRRPVGIIETTGTASDLPLLAAPYYLLRALGDGADVRTGPVQTLLDQRRSVLILPGGLPPAGQAAALTRWVEDGGVLIRFADADLAEKTGVRSDDPLLPVPLRSGGRSMGGQLSWEAPLTLAPFPATGPFAGLIPAEVTITTQVLAEPLADLASRTWARLSDGTPLVTGLRRGQGWVVLFHTTANTDWGTLPLSGTFPQMLSRLLALSSGQFLPERTSATGPVLLPPQQVVDGTGHWQAPGPDLRSIPAADDPTQPPLALKADTPPGLYGRDGLLRALSVGGQVSPVLDRLEDVPAGVALTPAAALSADRDLRGLLYTAALLLLLADGLCTLLLRGGRVRVAAAAILLLAVSTALPPLAQAADPDLEAALETRLGWISSGNGETDAVVRSGLSALTKVLSQRTAAELGEPAQVQPDSASLSLYPMLYWAVTDATPTPDTAIRQAISRYLDHGGLIVFDARDTAQVPALHRVVQALDLPPVARLPADHVLTRSFYLLHGLPGRVEDSAPWIGQAAARGQGISPVVIGAADWAGAWARDGRGRPLLPAIPGGERQRELAFRAGVNLVMYALTGDYKADQVHLPAIMERLTQ</sequence>
<keyword evidence="1" id="KW-0472">Membrane</keyword>
<dbReference type="RefSeq" id="WP_184260728.1">
    <property type="nucleotide sequence ID" value="NZ_JACIIX010000001.1"/>
</dbReference>
<accession>A0A7W9ZCP4</accession>
<keyword evidence="1" id="KW-0812">Transmembrane</keyword>
<reference evidence="4 5" key="1">
    <citation type="submission" date="2020-08" db="EMBL/GenBank/DDBJ databases">
        <title>Genomic Encyclopedia of Type Strains, Phase IV (KMG-IV): sequencing the most valuable type-strain genomes for metagenomic binning, comparative biology and taxonomic classification.</title>
        <authorList>
            <person name="Goeker M."/>
        </authorList>
    </citation>
    <scope>NUCLEOTIDE SEQUENCE [LARGE SCALE GENOMIC DNA]</scope>
    <source>
        <strain evidence="4 5">DSM 11590</strain>
    </source>
</reference>
<dbReference type="InterPro" id="IPR024163">
    <property type="entry name" value="Aerotolerance_reg_N"/>
</dbReference>
<feature type="domain" description="DUF4159" evidence="3">
    <location>
        <begin position="698"/>
        <end position="891"/>
    </location>
</feature>
<dbReference type="SUPFAM" id="SSF52317">
    <property type="entry name" value="Class I glutamine amidotransferase-like"/>
    <property type="match status" value="1"/>
</dbReference>
<feature type="transmembrane region" description="Helical" evidence="1">
    <location>
        <begin position="6"/>
        <end position="28"/>
    </location>
</feature>
<dbReference type="PANTHER" id="PTHR37464:SF1">
    <property type="entry name" value="BLL2463 PROTEIN"/>
    <property type="match status" value="1"/>
</dbReference>
<evidence type="ECO:0000256" key="1">
    <source>
        <dbReference type="SAM" id="Phobius"/>
    </source>
</evidence>
<name>A0A7W9ZCP4_NOVIT</name>
<evidence type="ECO:0000313" key="5">
    <source>
        <dbReference type="Proteomes" id="UP000544872"/>
    </source>
</evidence>
<dbReference type="InterPro" id="IPR011933">
    <property type="entry name" value="Double_TM_dom"/>
</dbReference>
<organism evidence="4 5">
    <name type="scientific">Novispirillum itersonii</name>
    <name type="common">Aquaspirillum itersonii</name>
    <dbReference type="NCBI Taxonomy" id="189"/>
    <lineage>
        <taxon>Bacteria</taxon>
        <taxon>Pseudomonadati</taxon>
        <taxon>Pseudomonadota</taxon>
        <taxon>Alphaproteobacteria</taxon>
        <taxon>Rhodospirillales</taxon>
        <taxon>Novispirillaceae</taxon>
        <taxon>Novispirillum</taxon>
    </lineage>
</organism>
<dbReference type="InterPro" id="IPR025297">
    <property type="entry name" value="DUF4159"/>
</dbReference>
<dbReference type="Gene3D" id="3.40.50.880">
    <property type="match status" value="1"/>
</dbReference>
<dbReference type="PANTHER" id="PTHR37464">
    <property type="entry name" value="BLL2463 PROTEIN"/>
    <property type="match status" value="1"/>
</dbReference>
<dbReference type="NCBIfam" id="TIGR02226">
    <property type="entry name" value="two_anch"/>
    <property type="match status" value="1"/>
</dbReference>
<proteinExistence type="predicted"/>
<keyword evidence="5" id="KW-1185">Reference proteome</keyword>
<dbReference type="AlphaFoldDB" id="A0A7W9ZCP4"/>
<dbReference type="CDD" id="cd03143">
    <property type="entry name" value="A4_beta-galactosidase_middle_domain"/>
    <property type="match status" value="1"/>
</dbReference>
<feature type="domain" description="Aerotolerance regulator N-terminal" evidence="2">
    <location>
        <begin position="9"/>
        <end position="81"/>
    </location>
</feature>
<dbReference type="InterPro" id="IPR029062">
    <property type="entry name" value="Class_I_gatase-like"/>
</dbReference>
<dbReference type="Pfam" id="PF13709">
    <property type="entry name" value="DUF4159"/>
    <property type="match status" value="1"/>
</dbReference>
<evidence type="ECO:0000259" key="2">
    <source>
        <dbReference type="Pfam" id="PF07584"/>
    </source>
</evidence>
<dbReference type="Proteomes" id="UP000544872">
    <property type="component" value="Unassembled WGS sequence"/>
</dbReference>
<gene>
    <name evidence="4" type="ORF">FHS48_000382</name>
</gene>
<evidence type="ECO:0000259" key="3">
    <source>
        <dbReference type="Pfam" id="PF13709"/>
    </source>
</evidence>
<dbReference type="Gene3D" id="3.40.50.12140">
    <property type="entry name" value="Domain of unknown function DUF4159"/>
    <property type="match status" value="1"/>
</dbReference>
<dbReference type="EMBL" id="JACIIX010000001">
    <property type="protein sequence ID" value="MBB6209001.1"/>
    <property type="molecule type" value="Genomic_DNA"/>
</dbReference>
<protein>
    <submittedName>
        <fullName evidence="4">Uncharacterized protein</fullName>
    </submittedName>
</protein>
<keyword evidence="1" id="KW-1133">Transmembrane helix</keyword>